<gene>
    <name evidence="2" type="ORF">FWK35_00029008</name>
</gene>
<name>A0A6G0VZX3_APHCR</name>
<dbReference type="PANTHER" id="PTHR45749">
    <property type="match status" value="1"/>
</dbReference>
<keyword evidence="3" id="KW-1185">Reference proteome</keyword>
<dbReference type="Proteomes" id="UP000478052">
    <property type="component" value="Unassembled WGS sequence"/>
</dbReference>
<accession>A0A6G0VZX3</accession>
<evidence type="ECO:0000313" key="3">
    <source>
        <dbReference type="Proteomes" id="UP000478052"/>
    </source>
</evidence>
<evidence type="ECO:0000256" key="1">
    <source>
        <dbReference type="SAM" id="MobiDB-lite"/>
    </source>
</evidence>
<comment type="caution">
    <text evidence="2">The sequence shown here is derived from an EMBL/GenBank/DDBJ whole genome shotgun (WGS) entry which is preliminary data.</text>
</comment>
<organism evidence="2 3">
    <name type="scientific">Aphis craccivora</name>
    <name type="common">Cowpea aphid</name>
    <dbReference type="NCBI Taxonomy" id="307492"/>
    <lineage>
        <taxon>Eukaryota</taxon>
        <taxon>Metazoa</taxon>
        <taxon>Ecdysozoa</taxon>
        <taxon>Arthropoda</taxon>
        <taxon>Hexapoda</taxon>
        <taxon>Insecta</taxon>
        <taxon>Pterygota</taxon>
        <taxon>Neoptera</taxon>
        <taxon>Paraneoptera</taxon>
        <taxon>Hemiptera</taxon>
        <taxon>Sternorrhyncha</taxon>
        <taxon>Aphidomorpha</taxon>
        <taxon>Aphidoidea</taxon>
        <taxon>Aphididae</taxon>
        <taxon>Aphidini</taxon>
        <taxon>Aphis</taxon>
        <taxon>Aphis</taxon>
    </lineage>
</organism>
<sequence>MNDSNMYDDPANWPISISQDLRTNIIYNEKLRFLFHIGKLKEMEDDELMKNCKYLHIYLMDGEHKDIDVLCLLTMDDSSLKCSCGKRKLNMNDVNWQRHLDSCWKNHQKKRCADIKSFFIHKKMCQKEENVMEMDQDTALNVTSVPMTEFSGVENNIQLKISHQNSVETHTNINESSNTETNNTEEDDTCDTPIVNITEGLLDNVEEDADLICIKPNTNEDTSITVLKCTNEEESFETTISNNPASTNLTEYQVMDNVFPNDPVHWPETMSNEILTYFVNLGPCQPLPSDLKYNKFPTKNYGSGNIRSFHKSHYFQRLPDGNLTKRTWLSYSPLLDRVFCMSCRLFGLVKAKKSFLSSKGTCDYRNIAKTIHHYECLPEHIQSEISRGLYFTRTRIDITLLKSANHQVAENREILKVIIDALLFTARQNIALRGHDESNNSMNKGNFLELLKLLSKHHGPLNSHLQKIEEIVSSKILFDVKKSGLFSVIIDTTTDVSTLEQFTFLLRYVNDKGKIEERLVALVTSPDSTGKGMWTSHDRVITVVYEKYAALLQSLNAIASVEDSDRKTSSTAKSLSMRLSSFEFIIVMNLVKTIFAITTPVSNYLQSKSIDFIEAINLVDVAKN</sequence>
<dbReference type="EMBL" id="VUJU01010052">
    <property type="protein sequence ID" value="KAF0716081.1"/>
    <property type="molecule type" value="Genomic_DNA"/>
</dbReference>
<dbReference type="OrthoDB" id="6613266at2759"/>
<dbReference type="PANTHER" id="PTHR45749:SF21">
    <property type="entry name" value="DUF4371 DOMAIN-CONTAINING PROTEIN"/>
    <property type="match status" value="1"/>
</dbReference>
<feature type="region of interest" description="Disordered" evidence="1">
    <location>
        <begin position="167"/>
        <end position="191"/>
    </location>
</feature>
<reference evidence="2 3" key="1">
    <citation type="submission" date="2019-08" db="EMBL/GenBank/DDBJ databases">
        <title>Whole genome of Aphis craccivora.</title>
        <authorList>
            <person name="Voronova N.V."/>
            <person name="Shulinski R.S."/>
            <person name="Bandarenka Y.V."/>
            <person name="Zhorov D.G."/>
            <person name="Warner D."/>
        </authorList>
    </citation>
    <scope>NUCLEOTIDE SEQUENCE [LARGE SCALE GENOMIC DNA]</scope>
    <source>
        <strain evidence="2">180601</strain>
        <tissue evidence="2">Whole Body</tissue>
    </source>
</reference>
<feature type="non-terminal residue" evidence="2">
    <location>
        <position position="624"/>
    </location>
</feature>
<dbReference type="AlphaFoldDB" id="A0A6G0VZX3"/>
<feature type="compositionally biased region" description="Low complexity" evidence="1">
    <location>
        <begin position="168"/>
        <end position="182"/>
    </location>
</feature>
<protein>
    <submittedName>
        <fullName evidence="2">Zinc finger MYM-type protein 1-like</fullName>
    </submittedName>
</protein>
<evidence type="ECO:0000313" key="2">
    <source>
        <dbReference type="EMBL" id="KAF0716081.1"/>
    </source>
</evidence>
<proteinExistence type="predicted"/>